<keyword evidence="4" id="KW-1185">Reference proteome</keyword>
<feature type="coiled-coil region" evidence="1">
    <location>
        <begin position="722"/>
        <end position="759"/>
    </location>
</feature>
<feature type="coiled-coil region" evidence="1">
    <location>
        <begin position="579"/>
        <end position="606"/>
    </location>
</feature>
<keyword evidence="3" id="KW-0378">Hydrolase</keyword>
<evidence type="ECO:0000259" key="2">
    <source>
        <dbReference type="Pfam" id="PF13476"/>
    </source>
</evidence>
<accession>A0A841I5U3</accession>
<keyword evidence="1" id="KW-0175">Coiled coil</keyword>
<name>A0A841I5U3_9DEIO</name>
<evidence type="ECO:0000313" key="4">
    <source>
        <dbReference type="Proteomes" id="UP000569951"/>
    </source>
</evidence>
<gene>
    <name evidence="3" type="ORF">HNR42_002683</name>
</gene>
<sequence>MRPLKLSMSGFTCFREYVEVNFEGLELYAIVGPTGSGKSSLLDAITFALYGQTPRLGSKGMDALISQGERGLSVALEFEVGGERYRVGRTKGRKAAESEVRFERQDGNSFVTATPDLKKKELQAAIERVVGLSFDSFTRAVLLPQGEFDRFLKGTGKERQELLGALLDLQHYRAMQEHAKARASAFKSQIDALNARLGQEYARLTAETLEAARESLEATRARAVSVDGELKLARAELEEARHLVDLHTRLKRAEADLARAEAEAPAYAEHERRAREARAVAGVLPLLEAETAAAARAARAEADLARAEEALEAARKRQQQAAAALLEAGTAAATLPDLEARLARLGAAERDARRLSQLGAPVTLEDPEALPWDEEAFSRARETQQRRAQLDRDLAALAREEADLGQTAERLAAQRQRAAHLKEQSEALIAQGKQLRAEADAAEAQLQQARAHDQAHALRAQLAVGEPCPVCEAVVRTLPKSRGHDLAALEAELKTRRARLEAMREQLTELRGELSRIEGGLEAEVRAWQDRDRAATARRTELEAAARELAAAPDGEREQRRLLAGLAAAVRAVTGGEDFARLRARLEKERADLQTALERARRASGDADLAVAAATAARDSLKTACVERSAELAQARAQLLAALADLGLDAAQVRSRALPETRIRDLERDVAAWYERLEGLGRAVTALRDEFAGRPFDPAREPELRERVRALEGEARTLAQNVGTQEAQLTQLEAALQRKRELEREAAQLGRQYDTWAALAQSLQSNEFQRYLLLEVEAELLARAGELLAEISDERYSLALEEGEYVVMDRWNAGETRAVRTLSGGETFIASLSLAIALSEYLAGNRRLGALFLDEGFGTLDPQALEAVAGALEKLRVAGRAVGVITHVASLAERLPSRLMVTKGVGGSRLSLVD</sequence>
<dbReference type="SUPFAM" id="SSF52540">
    <property type="entry name" value="P-loop containing nucleoside triphosphate hydrolases"/>
    <property type="match status" value="1"/>
</dbReference>
<comment type="caution">
    <text evidence="3">The sequence shown here is derived from an EMBL/GenBank/DDBJ whole genome shotgun (WGS) entry which is preliminary data.</text>
</comment>
<keyword evidence="3" id="KW-0540">Nuclease</keyword>
<dbReference type="AlphaFoldDB" id="A0A841I5U3"/>
<dbReference type="Pfam" id="PF13476">
    <property type="entry name" value="AAA_23"/>
    <property type="match status" value="1"/>
</dbReference>
<dbReference type="Proteomes" id="UP000569951">
    <property type="component" value="Unassembled WGS sequence"/>
</dbReference>
<evidence type="ECO:0000313" key="3">
    <source>
        <dbReference type="EMBL" id="MBB6099245.1"/>
    </source>
</evidence>
<protein>
    <submittedName>
        <fullName evidence="3">Exonuclease SbcC</fullName>
    </submittedName>
</protein>
<dbReference type="RefSeq" id="WP_183988001.1">
    <property type="nucleotide sequence ID" value="NZ_JACHHG010000010.1"/>
</dbReference>
<dbReference type="Gene3D" id="3.40.50.300">
    <property type="entry name" value="P-loop containing nucleotide triphosphate hydrolases"/>
    <property type="match status" value="2"/>
</dbReference>
<dbReference type="PANTHER" id="PTHR32114">
    <property type="entry name" value="ABC TRANSPORTER ABCH.3"/>
    <property type="match status" value="1"/>
</dbReference>
<reference evidence="3 4" key="1">
    <citation type="submission" date="2020-08" db="EMBL/GenBank/DDBJ databases">
        <title>Genomic Encyclopedia of Type Strains, Phase IV (KMG-IV): sequencing the most valuable type-strain genomes for metagenomic binning, comparative biology and taxonomic classification.</title>
        <authorList>
            <person name="Goeker M."/>
        </authorList>
    </citation>
    <scope>NUCLEOTIDE SEQUENCE [LARGE SCALE GENOMIC DNA]</scope>
    <source>
        <strain evidence="3 4">DSM 21458</strain>
    </source>
</reference>
<organism evidence="3 4">
    <name type="scientific">Deinobacterium chartae</name>
    <dbReference type="NCBI Taxonomy" id="521158"/>
    <lineage>
        <taxon>Bacteria</taxon>
        <taxon>Thermotogati</taxon>
        <taxon>Deinococcota</taxon>
        <taxon>Deinococci</taxon>
        <taxon>Deinococcales</taxon>
        <taxon>Deinococcaceae</taxon>
        <taxon>Deinobacterium</taxon>
    </lineage>
</organism>
<dbReference type="Pfam" id="PF13558">
    <property type="entry name" value="SbcC_Walker_B"/>
    <property type="match status" value="1"/>
</dbReference>
<feature type="coiled-coil region" evidence="1">
    <location>
        <begin position="243"/>
        <end position="328"/>
    </location>
</feature>
<dbReference type="GO" id="GO:0016887">
    <property type="term" value="F:ATP hydrolysis activity"/>
    <property type="evidence" value="ECO:0007669"/>
    <property type="project" value="InterPro"/>
</dbReference>
<feature type="coiled-coil region" evidence="1">
    <location>
        <begin position="486"/>
        <end position="520"/>
    </location>
</feature>
<dbReference type="InterPro" id="IPR038729">
    <property type="entry name" value="Rad50/SbcC_AAA"/>
</dbReference>
<feature type="domain" description="Rad50/SbcC-type AAA" evidence="2">
    <location>
        <begin position="5"/>
        <end position="200"/>
    </location>
</feature>
<dbReference type="GO" id="GO:0004527">
    <property type="term" value="F:exonuclease activity"/>
    <property type="evidence" value="ECO:0007669"/>
    <property type="project" value="UniProtKB-KW"/>
</dbReference>
<dbReference type="PANTHER" id="PTHR32114:SF2">
    <property type="entry name" value="ABC TRANSPORTER ABCH.3"/>
    <property type="match status" value="1"/>
</dbReference>
<dbReference type="InterPro" id="IPR027417">
    <property type="entry name" value="P-loop_NTPase"/>
</dbReference>
<dbReference type="EMBL" id="JACHHG010000010">
    <property type="protein sequence ID" value="MBB6099245.1"/>
    <property type="molecule type" value="Genomic_DNA"/>
</dbReference>
<feature type="coiled-coil region" evidence="1">
    <location>
        <begin position="380"/>
        <end position="452"/>
    </location>
</feature>
<dbReference type="Gene3D" id="1.10.287.1490">
    <property type="match status" value="1"/>
</dbReference>
<proteinExistence type="predicted"/>
<dbReference type="GO" id="GO:0006302">
    <property type="term" value="P:double-strand break repair"/>
    <property type="evidence" value="ECO:0007669"/>
    <property type="project" value="InterPro"/>
</dbReference>
<evidence type="ECO:0000256" key="1">
    <source>
        <dbReference type="SAM" id="Coils"/>
    </source>
</evidence>
<keyword evidence="3" id="KW-0269">Exonuclease</keyword>